<accession>A0A0U0RML3</accession>
<feature type="region of interest" description="Disordered" evidence="1">
    <location>
        <begin position="81"/>
        <end position="130"/>
    </location>
</feature>
<evidence type="ECO:0000313" key="3">
    <source>
        <dbReference type="Proteomes" id="UP000038802"/>
    </source>
</evidence>
<dbReference type="Proteomes" id="UP000038802">
    <property type="component" value="Unassembled WGS sequence"/>
</dbReference>
<name>A0A0U0RML3_MYCTX</name>
<dbReference type="EMBL" id="CSAE01000346">
    <property type="protein sequence ID" value="COW14261.1"/>
    <property type="molecule type" value="Genomic_DNA"/>
</dbReference>
<reference evidence="3" key="1">
    <citation type="submission" date="2015-03" db="EMBL/GenBank/DDBJ databases">
        <authorList>
            <consortium name="Pathogen Informatics"/>
        </authorList>
    </citation>
    <scope>NUCLEOTIDE SEQUENCE [LARGE SCALE GENOMIC DNA]</scope>
    <source>
        <strain evidence="3">K00500041</strain>
    </source>
</reference>
<evidence type="ECO:0000313" key="2">
    <source>
        <dbReference type="EMBL" id="COW14261.1"/>
    </source>
</evidence>
<gene>
    <name evidence="2" type="ORF">ERS007703_02872</name>
</gene>
<organism evidence="2 3">
    <name type="scientific">Mycobacterium tuberculosis</name>
    <dbReference type="NCBI Taxonomy" id="1773"/>
    <lineage>
        <taxon>Bacteria</taxon>
        <taxon>Bacillati</taxon>
        <taxon>Actinomycetota</taxon>
        <taxon>Actinomycetes</taxon>
        <taxon>Mycobacteriales</taxon>
        <taxon>Mycobacteriaceae</taxon>
        <taxon>Mycobacterium</taxon>
        <taxon>Mycobacterium tuberculosis complex</taxon>
    </lineage>
</organism>
<dbReference type="AlphaFoldDB" id="A0A0U0RML3"/>
<proteinExistence type="predicted"/>
<protein>
    <submittedName>
        <fullName evidence="2">Uncharacterized protein</fullName>
    </submittedName>
</protein>
<sequence>MSDGLFHELVRLIDEGQRLLQVDDVDAVAVGEDETLHLGIPATGLMPEVGAAVKQLLHGDYGHTYALLMCRLFARHRLKPGPGVCRDAGPGRKSPKGTAAGPPRHAVADPGKAGRGADTRSQPADASCAE</sequence>
<evidence type="ECO:0000256" key="1">
    <source>
        <dbReference type="SAM" id="MobiDB-lite"/>
    </source>
</evidence>